<protein>
    <submittedName>
        <fullName evidence="3">CPBP family intramembrane metalloprotease</fullName>
    </submittedName>
</protein>
<reference evidence="3" key="1">
    <citation type="submission" date="2020-10" db="EMBL/GenBank/DDBJ databases">
        <authorList>
            <person name="Castelo-Branco R."/>
            <person name="Eusebio N."/>
            <person name="Adriana R."/>
            <person name="Vieira A."/>
            <person name="Brugerolle De Fraissinette N."/>
            <person name="Rezende De Castro R."/>
            <person name="Schneider M.P."/>
            <person name="Vasconcelos V."/>
            <person name="Leao P.N."/>
        </authorList>
    </citation>
    <scope>NUCLEOTIDE SEQUENCE</scope>
    <source>
        <strain evidence="3">LEGE 12446</strain>
    </source>
</reference>
<feature type="transmembrane region" description="Helical" evidence="1">
    <location>
        <begin position="217"/>
        <end position="237"/>
    </location>
</feature>
<proteinExistence type="predicted"/>
<evidence type="ECO:0000256" key="1">
    <source>
        <dbReference type="SAM" id="Phobius"/>
    </source>
</evidence>
<dbReference type="AlphaFoldDB" id="A0A8J6ZJE7"/>
<keyword evidence="3" id="KW-0378">Hydrolase</keyword>
<keyword evidence="3" id="KW-0645">Protease</keyword>
<dbReference type="GO" id="GO:0008237">
    <property type="term" value="F:metallopeptidase activity"/>
    <property type="evidence" value="ECO:0007669"/>
    <property type="project" value="UniProtKB-KW"/>
</dbReference>
<evidence type="ECO:0000313" key="3">
    <source>
        <dbReference type="EMBL" id="MBE9022239.1"/>
    </source>
</evidence>
<dbReference type="GO" id="GO:0004175">
    <property type="term" value="F:endopeptidase activity"/>
    <property type="evidence" value="ECO:0007669"/>
    <property type="project" value="UniProtKB-ARBA"/>
</dbReference>
<accession>A0A8J6ZJE7</accession>
<evidence type="ECO:0000313" key="4">
    <source>
        <dbReference type="Proteomes" id="UP000622533"/>
    </source>
</evidence>
<dbReference type="PANTHER" id="PTHR36435">
    <property type="entry name" value="SLR1288 PROTEIN"/>
    <property type="match status" value="1"/>
</dbReference>
<feature type="transmembrane region" description="Helical" evidence="1">
    <location>
        <begin position="194"/>
        <end position="211"/>
    </location>
</feature>
<dbReference type="RefSeq" id="WP_193914797.1">
    <property type="nucleotide sequence ID" value="NZ_JADEXS020000001.1"/>
</dbReference>
<dbReference type="InterPro" id="IPR003675">
    <property type="entry name" value="Rce1/LyrA-like_dom"/>
</dbReference>
<feature type="transmembrane region" description="Helical" evidence="1">
    <location>
        <begin position="80"/>
        <end position="101"/>
    </location>
</feature>
<comment type="caution">
    <text evidence="3">The sequence shown here is derived from an EMBL/GenBank/DDBJ whole genome shotgun (WGS) entry which is preliminary data.</text>
</comment>
<dbReference type="PANTHER" id="PTHR36435:SF1">
    <property type="entry name" value="CAAX AMINO TERMINAL PROTEASE FAMILY PROTEIN"/>
    <property type="match status" value="1"/>
</dbReference>
<keyword evidence="1" id="KW-0812">Transmembrane</keyword>
<keyword evidence="1" id="KW-1133">Transmembrane helix</keyword>
<evidence type="ECO:0000259" key="2">
    <source>
        <dbReference type="Pfam" id="PF02517"/>
    </source>
</evidence>
<gene>
    <name evidence="3" type="ORF">IQ276_07280</name>
</gene>
<dbReference type="GO" id="GO:0080120">
    <property type="term" value="P:CAAX-box protein maturation"/>
    <property type="evidence" value="ECO:0007669"/>
    <property type="project" value="UniProtKB-ARBA"/>
</dbReference>
<sequence length="308" mass="35419">MNQSFLDAATRGQNDWWRYFLGVLLIIFCYLYVGSFTSGILATILFLVSSTANGNEISNLPSEFHNQLELYLQASQTRYFVIYSIPVFCAWLGIFITINWLHKRKIKTLISADSSFKFQRLISGFAVWLIILIAFTGVDYLIQPRVYSWTFDLVKWLPLFPLVLVLTPIQTSAEEFLFRGYLLQGLGLLSRQRLVLMIVTSFLFALPHLSNPEMQRGEIWVALQYFSWGVFFSALTLKDNRLELSLGAHAANNIFAFLFVNTKDSVIPTPAVLTMNDSGDPRVGLVVFWVMIAIFYYFFFGRRKEHST</sequence>
<feature type="transmembrane region" description="Helical" evidence="1">
    <location>
        <begin position="121"/>
        <end position="142"/>
    </location>
</feature>
<dbReference type="Pfam" id="PF02517">
    <property type="entry name" value="Rce1-like"/>
    <property type="match status" value="1"/>
</dbReference>
<feature type="transmembrane region" description="Helical" evidence="1">
    <location>
        <begin position="20"/>
        <end position="48"/>
    </location>
</feature>
<dbReference type="InterPro" id="IPR052710">
    <property type="entry name" value="CAAX_protease"/>
</dbReference>
<organism evidence="3 4">
    <name type="scientific">Desmonostoc muscorum LEGE 12446</name>
    <dbReference type="NCBI Taxonomy" id="1828758"/>
    <lineage>
        <taxon>Bacteria</taxon>
        <taxon>Bacillati</taxon>
        <taxon>Cyanobacteriota</taxon>
        <taxon>Cyanophyceae</taxon>
        <taxon>Nostocales</taxon>
        <taxon>Nostocaceae</taxon>
        <taxon>Desmonostoc</taxon>
    </lineage>
</organism>
<keyword evidence="3" id="KW-0482">Metalloprotease</keyword>
<dbReference type="EMBL" id="JADEXS010000067">
    <property type="protein sequence ID" value="MBE9022239.1"/>
    <property type="molecule type" value="Genomic_DNA"/>
</dbReference>
<feature type="domain" description="CAAX prenyl protease 2/Lysostaphin resistance protein A-like" evidence="2">
    <location>
        <begin position="158"/>
        <end position="255"/>
    </location>
</feature>
<name>A0A8J6ZJE7_DESMC</name>
<keyword evidence="4" id="KW-1185">Reference proteome</keyword>
<keyword evidence="1" id="KW-0472">Membrane</keyword>
<feature type="transmembrane region" description="Helical" evidence="1">
    <location>
        <begin position="282"/>
        <end position="300"/>
    </location>
</feature>
<dbReference type="Proteomes" id="UP000622533">
    <property type="component" value="Unassembled WGS sequence"/>
</dbReference>